<evidence type="ECO:0000313" key="3">
    <source>
        <dbReference type="Proteomes" id="UP001497482"/>
    </source>
</evidence>
<name>A0AAV2MIH0_KNICA</name>
<proteinExistence type="predicted"/>
<keyword evidence="3" id="KW-1185">Reference proteome</keyword>
<dbReference type="AlphaFoldDB" id="A0AAV2MIH0"/>
<sequence length="159" mass="16983">MSHCPLLPCCGWRTLSFFKVKGIVHCGEGHREVNELFGYTPRLHTPAPAPRPGPGSTSRPRLHVPAPASRPGPGFTSRPRLYVPAPASRAGYTPPVLPTVPLLPPCMWPAVPAIRPTEELLPAGVVASKVTQRDSPGTSGDGSLRRIPFVPSHKALITP</sequence>
<gene>
    <name evidence="2" type="ORF">KC01_LOCUS39411</name>
</gene>
<organism evidence="2 3">
    <name type="scientific">Knipowitschia caucasica</name>
    <name type="common">Caucasian dwarf goby</name>
    <name type="synonym">Pomatoschistus caucasicus</name>
    <dbReference type="NCBI Taxonomy" id="637954"/>
    <lineage>
        <taxon>Eukaryota</taxon>
        <taxon>Metazoa</taxon>
        <taxon>Chordata</taxon>
        <taxon>Craniata</taxon>
        <taxon>Vertebrata</taxon>
        <taxon>Euteleostomi</taxon>
        <taxon>Actinopterygii</taxon>
        <taxon>Neopterygii</taxon>
        <taxon>Teleostei</taxon>
        <taxon>Neoteleostei</taxon>
        <taxon>Acanthomorphata</taxon>
        <taxon>Gobiaria</taxon>
        <taxon>Gobiiformes</taxon>
        <taxon>Gobioidei</taxon>
        <taxon>Gobiidae</taxon>
        <taxon>Gobiinae</taxon>
        <taxon>Knipowitschia</taxon>
    </lineage>
</organism>
<evidence type="ECO:0000256" key="1">
    <source>
        <dbReference type="SAM" id="MobiDB-lite"/>
    </source>
</evidence>
<reference evidence="2 3" key="1">
    <citation type="submission" date="2024-04" db="EMBL/GenBank/DDBJ databases">
        <authorList>
            <person name="Waldvogel A.-M."/>
            <person name="Schoenle A."/>
        </authorList>
    </citation>
    <scope>NUCLEOTIDE SEQUENCE [LARGE SCALE GENOMIC DNA]</scope>
</reference>
<feature type="region of interest" description="Disordered" evidence="1">
    <location>
        <begin position="41"/>
        <end position="80"/>
    </location>
</feature>
<evidence type="ECO:0000313" key="2">
    <source>
        <dbReference type="EMBL" id="CAL1613153.1"/>
    </source>
</evidence>
<accession>A0AAV2MIH0</accession>
<dbReference type="Proteomes" id="UP001497482">
    <property type="component" value="Chromosome 8"/>
</dbReference>
<dbReference type="EMBL" id="OZ035830">
    <property type="protein sequence ID" value="CAL1613153.1"/>
    <property type="molecule type" value="Genomic_DNA"/>
</dbReference>
<protein>
    <submittedName>
        <fullName evidence="2">Uncharacterized protein</fullName>
    </submittedName>
</protein>